<proteinExistence type="predicted"/>
<keyword evidence="3" id="KW-1185">Reference proteome</keyword>
<dbReference type="InterPro" id="IPR024400">
    <property type="entry name" value="DUF2635"/>
</dbReference>
<accession>A0ABY9M7Z5</accession>
<feature type="region of interest" description="Disordered" evidence="1">
    <location>
        <begin position="55"/>
        <end position="75"/>
    </location>
</feature>
<evidence type="ECO:0000256" key="1">
    <source>
        <dbReference type="SAM" id="MobiDB-lite"/>
    </source>
</evidence>
<evidence type="ECO:0000313" key="3">
    <source>
        <dbReference type="Proteomes" id="UP001234798"/>
    </source>
</evidence>
<dbReference type="RefSeq" id="WP_306948749.1">
    <property type="nucleotide sequence ID" value="NZ_CP132976.1"/>
</dbReference>
<reference evidence="2 3" key="1">
    <citation type="submission" date="2023-08" db="EMBL/GenBank/DDBJ databases">
        <title>Achromobacter seleniivolatilans sp. nov., isolated from seleniferous soil.</title>
        <authorList>
            <person name="Zhang S."/>
            <person name="Li K."/>
            <person name="Peng J."/>
            <person name="Zhao Q."/>
            <person name="Wang H."/>
            <person name="Guo Y."/>
        </authorList>
    </citation>
    <scope>NUCLEOTIDE SEQUENCE [LARGE SCALE GENOMIC DNA]</scope>
    <source>
        <strain evidence="2 3">R39</strain>
    </source>
</reference>
<protein>
    <submittedName>
        <fullName evidence="2">DUF2635 domain-containing protein</fullName>
    </submittedName>
</protein>
<name>A0ABY9M7Z5_9BURK</name>
<sequence>MMTTINVKAAPGLRVPREDNGRKYITDKAFSVEQTIYYLRRLADGDLVHVDDTQAAGQAAPTDAVAPRATTKKGA</sequence>
<dbReference type="Pfam" id="PF10948">
    <property type="entry name" value="DUF2635"/>
    <property type="match status" value="1"/>
</dbReference>
<evidence type="ECO:0000313" key="2">
    <source>
        <dbReference type="EMBL" id="WMD23099.1"/>
    </source>
</evidence>
<gene>
    <name evidence="2" type="ORF">RAS12_12195</name>
</gene>
<organism evidence="2 3">
    <name type="scientific">Achromobacter seleniivolatilans</name>
    <dbReference type="NCBI Taxonomy" id="3047478"/>
    <lineage>
        <taxon>Bacteria</taxon>
        <taxon>Pseudomonadati</taxon>
        <taxon>Pseudomonadota</taxon>
        <taxon>Betaproteobacteria</taxon>
        <taxon>Burkholderiales</taxon>
        <taxon>Alcaligenaceae</taxon>
        <taxon>Achromobacter</taxon>
    </lineage>
</organism>
<dbReference type="Proteomes" id="UP001234798">
    <property type="component" value="Chromosome"/>
</dbReference>
<dbReference type="EMBL" id="CP132976">
    <property type="protein sequence ID" value="WMD23099.1"/>
    <property type="molecule type" value="Genomic_DNA"/>
</dbReference>